<evidence type="ECO:0000256" key="1">
    <source>
        <dbReference type="ARBA" id="ARBA00010923"/>
    </source>
</evidence>
<dbReference type="InterPro" id="IPR051212">
    <property type="entry name" value="Type-I_RE_S_subunit"/>
</dbReference>
<comment type="caution">
    <text evidence="6">The sequence shown here is derived from an EMBL/GenBank/DDBJ whole genome shotgun (WGS) entry which is preliminary data.</text>
</comment>
<evidence type="ECO:0000256" key="2">
    <source>
        <dbReference type="ARBA" id="ARBA00022747"/>
    </source>
</evidence>
<protein>
    <submittedName>
        <fullName evidence="6">Type I restriction-modification system, specificity subunit S</fullName>
    </submittedName>
</protein>
<dbReference type="SUPFAM" id="SSF116734">
    <property type="entry name" value="DNA methylase specificity domain"/>
    <property type="match status" value="1"/>
</dbReference>
<keyword evidence="4" id="KW-0175">Coiled coil</keyword>
<dbReference type="Gene3D" id="3.90.220.20">
    <property type="entry name" value="DNA methylase specificity domains"/>
    <property type="match status" value="1"/>
</dbReference>
<dbReference type="PANTHER" id="PTHR43140">
    <property type="entry name" value="TYPE-1 RESTRICTION ENZYME ECOKI SPECIFICITY PROTEIN"/>
    <property type="match status" value="1"/>
</dbReference>
<name>A0A533Q5Y4_9BACT</name>
<dbReference type="GO" id="GO:0009307">
    <property type="term" value="P:DNA restriction-modification system"/>
    <property type="evidence" value="ECO:0007669"/>
    <property type="project" value="UniProtKB-KW"/>
</dbReference>
<evidence type="ECO:0000256" key="3">
    <source>
        <dbReference type="ARBA" id="ARBA00023125"/>
    </source>
</evidence>
<accession>A0A533Q5Y4</accession>
<feature type="coiled-coil region" evidence="4">
    <location>
        <begin position="60"/>
        <end position="87"/>
    </location>
</feature>
<feature type="domain" description="Type I restriction modification DNA specificity" evidence="5">
    <location>
        <begin position="8"/>
        <end position="71"/>
    </location>
</feature>
<gene>
    <name evidence="6" type="ORF">JETT_3763</name>
</gene>
<proteinExistence type="inferred from homology"/>
<dbReference type="GO" id="GO:0003677">
    <property type="term" value="F:DNA binding"/>
    <property type="evidence" value="ECO:0007669"/>
    <property type="project" value="UniProtKB-KW"/>
</dbReference>
<dbReference type="AlphaFoldDB" id="A0A533Q5Y4"/>
<organism evidence="6 7">
    <name type="scientific">Candidatus Jettenia ecosi</name>
    <dbReference type="NCBI Taxonomy" id="2494326"/>
    <lineage>
        <taxon>Bacteria</taxon>
        <taxon>Pseudomonadati</taxon>
        <taxon>Planctomycetota</taxon>
        <taxon>Candidatus Brocadiia</taxon>
        <taxon>Candidatus Brocadiales</taxon>
        <taxon>Candidatus Brocadiaceae</taxon>
        <taxon>Candidatus Jettenia</taxon>
    </lineage>
</organism>
<reference evidence="6 7" key="1">
    <citation type="submission" date="2019-04" db="EMBL/GenBank/DDBJ databases">
        <title>Genome of a novel bacterium Candidatus Jettenia ecosi reconstructed from metagenome of an anammox bioreactor.</title>
        <authorList>
            <person name="Mardanov A.V."/>
            <person name="Beletsky A.V."/>
            <person name="Ravin N.V."/>
            <person name="Botchkova E.A."/>
            <person name="Litti Y.V."/>
            <person name="Nozhevnikova A.N."/>
        </authorList>
    </citation>
    <scope>NUCLEOTIDE SEQUENCE [LARGE SCALE GENOMIC DNA]</scope>
    <source>
        <strain evidence="6">J2</strain>
    </source>
</reference>
<dbReference type="InterPro" id="IPR044946">
    <property type="entry name" value="Restrct_endonuc_typeI_TRD_sf"/>
</dbReference>
<dbReference type="Proteomes" id="UP000319783">
    <property type="component" value="Unassembled WGS sequence"/>
</dbReference>
<evidence type="ECO:0000313" key="7">
    <source>
        <dbReference type="Proteomes" id="UP000319783"/>
    </source>
</evidence>
<dbReference type="Pfam" id="PF01420">
    <property type="entry name" value="Methylase_S"/>
    <property type="match status" value="1"/>
</dbReference>
<keyword evidence="2" id="KW-0680">Restriction system</keyword>
<evidence type="ECO:0000259" key="5">
    <source>
        <dbReference type="Pfam" id="PF01420"/>
    </source>
</evidence>
<sequence>MAIHNLLNNNDYCFYWLRTLFVSLQDLKNGLIPGIGRDDILLKKFPLPPISEQQAIVERVDKLMTMIDELEIQVSEHKGQAEMLMQSVLREAFTK</sequence>
<evidence type="ECO:0000256" key="4">
    <source>
        <dbReference type="SAM" id="Coils"/>
    </source>
</evidence>
<dbReference type="EMBL" id="SULG01000154">
    <property type="protein sequence ID" value="TLD39968.1"/>
    <property type="molecule type" value="Genomic_DNA"/>
</dbReference>
<dbReference type="PANTHER" id="PTHR43140:SF1">
    <property type="entry name" value="TYPE I RESTRICTION ENZYME ECOKI SPECIFICITY SUBUNIT"/>
    <property type="match status" value="1"/>
</dbReference>
<evidence type="ECO:0000313" key="6">
    <source>
        <dbReference type="EMBL" id="TLD39968.1"/>
    </source>
</evidence>
<keyword evidence="3" id="KW-0238">DNA-binding</keyword>
<comment type="similarity">
    <text evidence="1">Belongs to the type-I restriction system S methylase family.</text>
</comment>
<dbReference type="InterPro" id="IPR000055">
    <property type="entry name" value="Restrct_endonuc_typeI_TRD"/>
</dbReference>